<protein>
    <submittedName>
        <fullName evidence="1">Uncharacterized protein</fullName>
    </submittedName>
</protein>
<sequence length="15" mass="1591">RVGRGITVSMHGSHP</sequence>
<comment type="caution">
    <text evidence="1">The sequence shown here is derived from an EMBL/GenBank/DDBJ whole genome shotgun (WGS) entry which is preliminary data.</text>
</comment>
<accession>A0A391NVV9</accession>
<name>A0A391NVV9_9EUKA</name>
<reference evidence="1 2" key="1">
    <citation type="journal article" date="2018" name="PLoS ONE">
        <title>The draft genome of Kipferlia bialata reveals reductive genome evolution in fornicate parasites.</title>
        <authorList>
            <person name="Tanifuji G."/>
            <person name="Takabayashi S."/>
            <person name="Kume K."/>
            <person name="Takagi M."/>
            <person name="Nakayama T."/>
            <person name="Kamikawa R."/>
            <person name="Inagaki Y."/>
            <person name="Hashimoto T."/>
        </authorList>
    </citation>
    <scope>NUCLEOTIDE SEQUENCE [LARGE SCALE GENOMIC DNA]</scope>
    <source>
        <strain evidence="1">NY0173</strain>
    </source>
</reference>
<gene>
    <name evidence="1" type="ORF">KIPB_016383</name>
</gene>
<organism evidence="1 2">
    <name type="scientific">Kipferlia bialata</name>
    <dbReference type="NCBI Taxonomy" id="797122"/>
    <lineage>
        <taxon>Eukaryota</taxon>
        <taxon>Metamonada</taxon>
        <taxon>Carpediemonas-like organisms</taxon>
        <taxon>Kipferlia</taxon>
    </lineage>
</organism>
<keyword evidence="2" id="KW-1185">Reference proteome</keyword>
<evidence type="ECO:0000313" key="2">
    <source>
        <dbReference type="Proteomes" id="UP000265618"/>
    </source>
</evidence>
<dbReference type="EMBL" id="BDIP01009963">
    <property type="protein sequence ID" value="GCA65147.1"/>
    <property type="molecule type" value="Genomic_DNA"/>
</dbReference>
<dbReference type="Proteomes" id="UP000265618">
    <property type="component" value="Unassembled WGS sequence"/>
</dbReference>
<proteinExistence type="predicted"/>
<evidence type="ECO:0000313" key="1">
    <source>
        <dbReference type="EMBL" id="GCA65147.1"/>
    </source>
</evidence>
<feature type="non-terminal residue" evidence="1">
    <location>
        <position position="1"/>
    </location>
</feature>